<accession>A0AC61Y846</accession>
<protein>
    <submittedName>
        <fullName evidence="1">Uncharacterized protein</fullName>
    </submittedName>
</protein>
<sequence>MKKKFIYLIVFIGLIFSSCSSDYDYSTDIDTNEISFVTLTTNEEDKRIFGNEETVTFHLINDSNNSDVSDAATFYIDGESILGNEFIFEETGTYTISANINDIQSNSLEIEIVGSNYVIVDSPKVLKGQTINFKSYSVNGSDITLESTFIVNNTPISGSEFQNNQTGMYNVKALYQGSNSNTANFKIFSLKNKVVLEDYTGDWCGWCPRVLLVVDEVKEVTDDVVVLAIHKNDVMESSQADALIDAFNVGASLPKLRANRTENINVIQDSQIPNAVQNITSQAGIEISVGLAINTKLNGNNLNVEVQILSEENLPSNYRLAVYLYQDNLVFPQTNYYNDIEGSKWYQQGEHIEDFVHNHVLETSLTNNILGDEIPTVSSYTVSSKNFGSIDLSGYAHYENGNTFDPNNFGVAVFLVDENNTAINAQAVKAGESIDFDE</sequence>
<evidence type="ECO:0000313" key="1">
    <source>
        <dbReference type="EMBL" id="VVV00083.1"/>
    </source>
</evidence>
<keyword evidence="2" id="KW-1185">Reference proteome</keyword>
<evidence type="ECO:0000313" key="2">
    <source>
        <dbReference type="Proteomes" id="UP000356253"/>
    </source>
</evidence>
<comment type="caution">
    <text evidence="1">The sequence shown here is derived from an EMBL/GenBank/DDBJ whole genome shotgun (WGS) entry which is preliminary data.</text>
</comment>
<reference evidence="1" key="1">
    <citation type="submission" date="2019-09" db="EMBL/GenBank/DDBJ databases">
        <authorList>
            <person name="Rodrigo-Torres L."/>
            <person name="Arahal R. D."/>
            <person name="Lucena T."/>
        </authorList>
    </citation>
    <scope>NUCLEOTIDE SEQUENCE</scope>
    <source>
        <strain evidence="1">ISS653</strain>
    </source>
</reference>
<proteinExistence type="predicted"/>
<dbReference type="Proteomes" id="UP000356253">
    <property type="component" value="Unassembled WGS sequence"/>
</dbReference>
<dbReference type="EMBL" id="CABVMM010000004">
    <property type="protein sequence ID" value="VVV00083.1"/>
    <property type="molecule type" value="Genomic_DNA"/>
</dbReference>
<name>A0AC61Y846_9FLAO</name>
<gene>
    <name evidence="1" type="ORF">FVB9532_01348</name>
</gene>
<organism evidence="1 2">
    <name type="scientific">Mesonia oceanica</name>
    <dbReference type="NCBI Taxonomy" id="2687242"/>
    <lineage>
        <taxon>Bacteria</taxon>
        <taxon>Pseudomonadati</taxon>
        <taxon>Bacteroidota</taxon>
        <taxon>Flavobacteriia</taxon>
        <taxon>Flavobacteriales</taxon>
        <taxon>Flavobacteriaceae</taxon>
        <taxon>Mesonia</taxon>
    </lineage>
</organism>